<gene>
    <name evidence="2" type="ORF">ACJMK2_036877</name>
</gene>
<reference evidence="2 3" key="1">
    <citation type="submission" date="2024-11" db="EMBL/GenBank/DDBJ databases">
        <title>Chromosome-level genome assembly of the freshwater bivalve Anodonta woodiana.</title>
        <authorList>
            <person name="Chen X."/>
        </authorList>
    </citation>
    <scope>NUCLEOTIDE SEQUENCE [LARGE SCALE GENOMIC DNA]</scope>
    <source>
        <strain evidence="2">MN2024</strain>
        <tissue evidence="2">Gills</tissue>
    </source>
</reference>
<comment type="caution">
    <text evidence="2">The sequence shown here is derived from an EMBL/GenBank/DDBJ whole genome shotgun (WGS) entry which is preliminary data.</text>
</comment>
<name>A0ABD3WIX4_SINWO</name>
<dbReference type="AlphaFoldDB" id="A0ABD3WIX4"/>
<feature type="compositionally biased region" description="Polar residues" evidence="1">
    <location>
        <begin position="161"/>
        <end position="176"/>
    </location>
</feature>
<accession>A0ABD3WIX4</accession>
<evidence type="ECO:0000313" key="2">
    <source>
        <dbReference type="EMBL" id="KAL3873792.1"/>
    </source>
</evidence>
<sequence>MDKIETSMRYFNAVSENKRKELQLKVIGLHIDDEQKRVITKYWKDKFDLFDEMIKLYVRTPTYKKSNMDKQPGDKCVTGEIRMGGVNIDSKLLSGKPVSLQKTGRGRGSAPMEPIISIVGKDAICYPTNEAKRGRKVELTTKEARRMAQVKNISVNLDNIEFQKSSRPPTSPSNLYHIQRLPARRPFTAPGRTKSSQSGERTKDSSKSAKRAGVKPETKGNTSVPRPKTSR</sequence>
<dbReference type="EMBL" id="JBJQND010000006">
    <property type="protein sequence ID" value="KAL3873792.1"/>
    <property type="molecule type" value="Genomic_DNA"/>
</dbReference>
<keyword evidence="3" id="KW-1185">Reference proteome</keyword>
<organism evidence="2 3">
    <name type="scientific">Sinanodonta woodiana</name>
    <name type="common">Chinese pond mussel</name>
    <name type="synonym">Anodonta woodiana</name>
    <dbReference type="NCBI Taxonomy" id="1069815"/>
    <lineage>
        <taxon>Eukaryota</taxon>
        <taxon>Metazoa</taxon>
        <taxon>Spiralia</taxon>
        <taxon>Lophotrochozoa</taxon>
        <taxon>Mollusca</taxon>
        <taxon>Bivalvia</taxon>
        <taxon>Autobranchia</taxon>
        <taxon>Heteroconchia</taxon>
        <taxon>Palaeoheterodonta</taxon>
        <taxon>Unionida</taxon>
        <taxon>Unionoidea</taxon>
        <taxon>Unionidae</taxon>
        <taxon>Unioninae</taxon>
        <taxon>Sinanodonta</taxon>
    </lineage>
</organism>
<evidence type="ECO:0000313" key="3">
    <source>
        <dbReference type="Proteomes" id="UP001634394"/>
    </source>
</evidence>
<evidence type="ECO:0000256" key="1">
    <source>
        <dbReference type="SAM" id="MobiDB-lite"/>
    </source>
</evidence>
<protein>
    <submittedName>
        <fullName evidence="2">Uncharacterized protein</fullName>
    </submittedName>
</protein>
<feature type="region of interest" description="Disordered" evidence="1">
    <location>
        <begin position="161"/>
        <end position="231"/>
    </location>
</feature>
<proteinExistence type="predicted"/>
<dbReference type="Proteomes" id="UP001634394">
    <property type="component" value="Unassembled WGS sequence"/>
</dbReference>